<organism evidence="2 3">
    <name type="scientific">Methanobrevibacter thaueri</name>
    <dbReference type="NCBI Taxonomy" id="190975"/>
    <lineage>
        <taxon>Archaea</taxon>
        <taxon>Methanobacteriati</taxon>
        <taxon>Methanobacteriota</taxon>
        <taxon>Methanomada group</taxon>
        <taxon>Methanobacteria</taxon>
        <taxon>Methanobacteriales</taxon>
        <taxon>Methanobacteriaceae</taxon>
        <taxon>Methanobrevibacter</taxon>
    </lineage>
</organism>
<gene>
    <name evidence="2" type="ORF">MBBTH_17320</name>
</gene>
<dbReference type="InterPro" id="IPR002791">
    <property type="entry name" value="ARMT1-like_metal-bd"/>
</dbReference>
<protein>
    <recommendedName>
        <fullName evidence="1">Damage-control phosphatase ARMT1-like metal-binding domain-containing protein</fullName>
    </recommendedName>
</protein>
<dbReference type="EMBL" id="MZGS01000027">
    <property type="protein sequence ID" value="PWB85468.1"/>
    <property type="molecule type" value="Genomic_DNA"/>
</dbReference>
<evidence type="ECO:0000259" key="1">
    <source>
        <dbReference type="Pfam" id="PF01937"/>
    </source>
</evidence>
<keyword evidence="3" id="KW-1185">Reference proteome</keyword>
<dbReference type="Pfam" id="PF01937">
    <property type="entry name" value="ARMT1-like_dom"/>
    <property type="match status" value="1"/>
</dbReference>
<comment type="caution">
    <text evidence="2">The sequence shown here is derived from an EMBL/GenBank/DDBJ whole genome shotgun (WGS) entry which is preliminary data.</text>
</comment>
<evidence type="ECO:0000313" key="3">
    <source>
        <dbReference type="Proteomes" id="UP000251717"/>
    </source>
</evidence>
<sequence>MRQVKEVIDLSCDDETLKFELMQNCIKHMAENFGKDSQPNKLATEVNQYIKKQTNCADAYFNQKEMSNEIALSLMPKVNNILKSNDSLETYVKVAIVGNILDFGVYNINTDFKKLIEDNLNRNLVINDIEEFEKALNSHDEVLYLVDNAGEIVFDRLLIEKIMEYGVDVVVVVKSGPIVNDACLKEAIDVGLDEIAEIITVGSDSGGIVKEMISRDFKRRFQESNFIVSKGMANYEGLTEMNLKGKDVFSLLCSKCKPISKNLDVDVESFVLKKL</sequence>
<proteinExistence type="predicted"/>
<dbReference type="PIRSF" id="PIRSF006593">
    <property type="entry name" value="UCP006593"/>
    <property type="match status" value="1"/>
</dbReference>
<dbReference type="SUPFAM" id="SSF111321">
    <property type="entry name" value="AF1104-like"/>
    <property type="match status" value="1"/>
</dbReference>
<dbReference type="Gene3D" id="1.10.285.20">
    <property type="entry name" value="Uncharacterised protein PF01937, DUF89, domain 2"/>
    <property type="match status" value="1"/>
</dbReference>
<dbReference type="InterPro" id="IPR036075">
    <property type="entry name" value="ARMT-1-like_metal-bd_sf"/>
</dbReference>
<accession>A0A315XKP8</accession>
<dbReference type="Gene3D" id="1.10.8.380">
    <property type="entry name" value="Uncharacterised protein PF01937, DUF89, domain 1"/>
    <property type="match status" value="1"/>
</dbReference>
<evidence type="ECO:0000313" key="2">
    <source>
        <dbReference type="EMBL" id="PWB85468.1"/>
    </source>
</evidence>
<feature type="domain" description="Damage-control phosphatase ARMT1-like metal-binding" evidence="1">
    <location>
        <begin position="2"/>
        <end position="267"/>
    </location>
</feature>
<dbReference type="InterPro" id="IPR014444">
    <property type="entry name" value="PH1575-like"/>
</dbReference>
<dbReference type="AlphaFoldDB" id="A0A315XKP8"/>
<dbReference type="Proteomes" id="UP000251717">
    <property type="component" value="Unassembled WGS sequence"/>
</dbReference>
<dbReference type="Gene3D" id="3.40.50.10880">
    <property type="entry name" value="Uncharacterised protein PF01937, DUF89, domain 3"/>
    <property type="match status" value="1"/>
</dbReference>
<reference evidence="2 3" key="1">
    <citation type="submission" date="2017-03" db="EMBL/GenBank/DDBJ databases">
        <title>Genome sequence of Methanobrevibacter thaueri.</title>
        <authorList>
            <person name="Poehlein A."/>
            <person name="Seedorf H."/>
            <person name="Daniel R."/>
        </authorList>
    </citation>
    <scope>NUCLEOTIDE SEQUENCE [LARGE SCALE GENOMIC DNA]</scope>
    <source>
        <strain evidence="2 3">DSM 11995</strain>
    </source>
</reference>
<name>A0A315XKP8_9EURY</name>